<dbReference type="STRING" id="504472.Slin_4105"/>
<accession>D2QJP6</accession>
<proteinExistence type="predicted"/>
<dbReference type="KEGG" id="sli:Slin_4105"/>
<protein>
    <recommendedName>
        <fullName evidence="3">Type VI secretion, VasB, ImpH, VC_A0111</fullName>
    </recommendedName>
</protein>
<keyword evidence="2" id="KW-1185">Reference proteome</keyword>
<dbReference type="InterPro" id="IPR010732">
    <property type="entry name" value="T6SS_TssG-like"/>
</dbReference>
<dbReference type="AlphaFoldDB" id="D2QJP6"/>
<gene>
    <name evidence="1" type="ordered locus">Slin_4105</name>
</gene>
<evidence type="ECO:0000313" key="2">
    <source>
        <dbReference type="Proteomes" id="UP000002028"/>
    </source>
</evidence>
<dbReference type="Proteomes" id="UP000002028">
    <property type="component" value="Chromosome"/>
</dbReference>
<dbReference type="RefSeq" id="WP_012928602.1">
    <property type="nucleotide sequence ID" value="NC_013730.1"/>
</dbReference>
<organism evidence="1 2">
    <name type="scientific">Spirosoma linguale (strain ATCC 33905 / DSM 74 / LMG 10896 / Claus 1)</name>
    <dbReference type="NCBI Taxonomy" id="504472"/>
    <lineage>
        <taxon>Bacteria</taxon>
        <taxon>Pseudomonadati</taxon>
        <taxon>Bacteroidota</taxon>
        <taxon>Cytophagia</taxon>
        <taxon>Cytophagales</taxon>
        <taxon>Cytophagaceae</taxon>
        <taxon>Spirosoma</taxon>
    </lineage>
</organism>
<dbReference type="Pfam" id="PF06996">
    <property type="entry name" value="T6SS_TssG"/>
    <property type="match status" value="1"/>
</dbReference>
<name>D2QJP6_SPILD</name>
<dbReference type="eggNOG" id="COG3520">
    <property type="taxonomic scope" value="Bacteria"/>
</dbReference>
<evidence type="ECO:0000313" key="1">
    <source>
        <dbReference type="EMBL" id="ADB40092.1"/>
    </source>
</evidence>
<evidence type="ECO:0008006" key="3">
    <source>
        <dbReference type="Google" id="ProtNLM"/>
    </source>
</evidence>
<dbReference type="HOGENOM" id="CLU_076544_1_0_10"/>
<reference evidence="1 2" key="1">
    <citation type="journal article" date="2010" name="Stand. Genomic Sci.">
        <title>Complete genome sequence of Spirosoma linguale type strain (1).</title>
        <authorList>
            <person name="Lail K."/>
            <person name="Sikorski J."/>
            <person name="Saunders E."/>
            <person name="Lapidus A."/>
            <person name="Glavina Del Rio T."/>
            <person name="Copeland A."/>
            <person name="Tice H."/>
            <person name="Cheng J.-F."/>
            <person name="Lucas S."/>
            <person name="Nolan M."/>
            <person name="Bruce D."/>
            <person name="Goodwin L."/>
            <person name="Pitluck S."/>
            <person name="Ivanova N."/>
            <person name="Mavromatis K."/>
            <person name="Ovchinnikova G."/>
            <person name="Pati A."/>
            <person name="Chen A."/>
            <person name="Palaniappan K."/>
            <person name="Land M."/>
            <person name="Hauser L."/>
            <person name="Chang Y.-J."/>
            <person name="Jeffries C.D."/>
            <person name="Chain P."/>
            <person name="Brettin T."/>
            <person name="Detter J.C."/>
            <person name="Schuetze A."/>
            <person name="Rohde M."/>
            <person name="Tindall B.J."/>
            <person name="Goeker M."/>
            <person name="Bristow J."/>
            <person name="Eisen J.A."/>
            <person name="Markowitz V."/>
            <person name="Hugenholtz P."/>
            <person name="Kyrpides N.C."/>
            <person name="Klenk H.-P."/>
            <person name="Chen F."/>
        </authorList>
    </citation>
    <scope>NUCLEOTIDE SEQUENCE [LARGE SCALE GENOMIC DNA]</scope>
    <source>
        <strain evidence="2">ATCC 33905 / DSM 74 / LMG 10896 / Claus 1</strain>
    </source>
</reference>
<sequence>MTISTQPSSLQPYFLDLLDVDFKAELLAASLADQQIPPERIIINPTGLYNRAYSKDILEMNDWLLEGSTFIYNRIDTPREGLFDMLPQYLFFPPKDLSKLADTDQTLDTIRQDRDHERQARLFFLPFDAELNYLRTLAVQHESAVEHPDTARTIIDQFAEQWPIIKDMNRMQTGLFLQVLPWMHLLRSNLVWLSQFLQVFFAVPVKVEAGHQIYQSTQADGDLPTLANCRLGIDAVIGDRFDDGRNGVQIIIGPVPDAQVPLFLPHAQSIALLHTLVNYFLPVSIDFSVSVLTSPKAQDAPQPNDVYLGYTSFL</sequence>
<dbReference type="EMBL" id="CP001769">
    <property type="protein sequence ID" value="ADB40092.1"/>
    <property type="molecule type" value="Genomic_DNA"/>
</dbReference>